<evidence type="ECO:0000313" key="5">
    <source>
        <dbReference type="Proteomes" id="UP001556709"/>
    </source>
</evidence>
<protein>
    <submittedName>
        <fullName evidence="4">Response regulator</fullName>
    </submittedName>
</protein>
<dbReference type="InterPro" id="IPR001789">
    <property type="entry name" value="Sig_transdc_resp-reg_receiver"/>
</dbReference>
<feature type="modified residue" description="4-aspartylphosphate" evidence="2">
    <location>
        <position position="53"/>
    </location>
</feature>
<evidence type="ECO:0000256" key="2">
    <source>
        <dbReference type="PROSITE-ProRule" id="PRU00169"/>
    </source>
</evidence>
<evidence type="ECO:0000256" key="1">
    <source>
        <dbReference type="ARBA" id="ARBA00022553"/>
    </source>
</evidence>
<dbReference type="Proteomes" id="UP001556709">
    <property type="component" value="Unassembled WGS sequence"/>
</dbReference>
<dbReference type="SUPFAM" id="SSF52172">
    <property type="entry name" value="CheY-like"/>
    <property type="match status" value="1"/>
</dbReference>
<keyword evidence="1 2" id="KW-0597">Phosphoprotein</keyword>
<gene>
    <name evidence="4" type="ORF">V6X73_04805</name>
</gene>
<name>A0ABV3TF26_9GAMM</name>
<dbReference type="PANTHER" id="PTHR44591:SF3">
    <property type="entry name" value="RESPONSE REGULATORY DOMAIN-CONTAINING PROTEIN"/>
    <property type="match status" value="1"/>
</dbReference>
<comment type="caution">
    <text evidence="4">The sequence shown here is derived from an EMBL/GenBank/DDBJ whole genome shotgun (WGS) entry which is preliminary data.</text>
</comment>
<dbReference type="PROSITE" id="PS50110">
    <property type="entry name" value="RESPONSE_REGULATORY"/>
    <property type="match status" value="1"/>
</dbReference>
<dbReference type="SMART" id="SM00448">
    <property type="entry name" value="REC"/>
    <property type="match status" value="1"/>
</dbReference>
<dbReference type="InterPro" id="IPR050595">
    <property type="entry name" value="Bact_response_regulator"/>
</dbReference>
<organism evidence="4 5">
    <name type="scientific">Spiribacter pallidus</name>
    <dbReference type="NCBI Taxonomy" id="1987936"/>
    <lineage>
        <taxon>Bacteria</taxon>
        <taxon>Pseudomonadati</taxon>
        <taxon>Pseudomonadota</taxon>
        <taxon>Gammaproteobacteria</taxon>
        <taxon>Chromatiales</taxon>
        <taxon>Ectothiorhodospiraceae</taxon>
        <taxon>Spiribacter</taxon>
    </lineage>
</organism>
<dbReference type="EMBL" id="JBAKFM010000002">
    <property type="protein sequence ID" value="MEX0469040.1"/>
    <property type="molecule type" value="Genomic_DNA"/>
</dbReference>
<dbReference type="RefSeq" id="WP_367958735.1">
    <property type="nucleotide sequence ID" value="NZ_JBAKFK010000002.1"/>
</dbReference>
<reference evidence="4 5" key="1">
    <citation type="submission" date="2024-02" db="EMBL/GenBank/DDBJ databases">
        <title>New especies of Spiribacter isolated from saline water.</title>
        <authorList>
            <person name="Leon M.J."/>
            <person name="De La Haba R."/>
            <person name="Sanchez-Porro C."/>
            <person name="Ventosa A."/>
        </authorList>
    </citation>
    <scope>NUCLEOTIDE SEQUENCE [LARGE SCALE GENOMIC DNA]</scope>
    <source>
        <strain evidence="5">ag22IC6-390</strain>
    </source>
</reference>
<dbReference type="InterPro" id="IPR011006">
    <property type="entry name" value="CheY-like_superfamily"/>
</dbReference>
<evidence type="ECO:0000259" key="3">
    <source>
        <dbReference type="PROSITE" id="PS50110"/>
    </source>
</evidence>
<proteinExistence type="predicted"/>
<accession>A0ABV3TF26</accession>
<dbReference type="PANTHER" id="PTHR44591">
    <property type="entry name" value="STRESS RESPONSE REGULATOR PROTEIN 1"/>
    <property type="match status" value="1"/>
</dbReference>
<feature type="domain" description="Response regulatory" evidence="3">
    <location>
        <begin position="4"/>
        <end position="120"/>
    </location>
</feature>
<evidence type="ECO:0000313" key="4">
    <source>
        <dbReference type="EMBL" id="MEX0469040.1"/>
    </source>
</evidence>
<keyword evidence="5" id="KW-1185">Reference proteome</keyword>
<dbReference type="Gene3D" id="3.40.50.2300">
    <property type="match status" value="1"/>
</dbReference>
<sequence>MYKNILIADSEPNLTTALAFFLGHAGFRVDCAASYEQAIETARTHRPDIALIDTLIGGRSGYDLCQALLSMPGLTQLPVLMLTTHGLEVEREKALSLGAIDFLVKPFNPGDVLARVQELLQEAA</sequence>
<dbReference type="Pfam" id="PF00072">
    <property type="entry name" value="Response_reg"/>
    <property type="match status" value="1"/>
</dbReference>